<evidence type="ECO:0000313" key="2">
    <source>
        <dbReference type="EMBL" id="CAJ1403168.1"/>
    </source>
</evidence>
<name>A0AA36JDT9_9DINO</name>
<keyword evidence="3" id="KW-1185">Reference proteome</keyword>
<organism evidence="2 3">
    <name type="scientific">Effrenium voratum</name>
    <dbReference type="NCBI Taxonomy" id="2562239"/>
    <lineage>
        <taxon>Eukaryota</taxon>
        <taxon>Sar</taxon>
        <taxon>Alveolata</taxon>
        <taxon>Dinophyceae</taxon>
        <taxon>Suessiales</taxon>
        <taxon>Symbiodiniaceae</taxon>
        <taxon>Effrenium</taxon>
    </lineage>
</organism>
<evidence type="ECO:0000313" key="3">
    <source>
        <dbReference type="Proteomes" id="UP001178507"/>
    </source>
</evidence>
<evidence type="ECO:0000256" key="1">
    <source>
        <dbReference type="SAM" id="MobiDB-lite"/>
    </source>
</evidence>
<feature type="region of interest" description="Disordered" evidence="1">
    <location>
        <begin position="185"/>
        <end position="213"/>
    </location>
</feature>
<dbReference type="AlphaFoldDB" id="A0AA36JDT9"/>
<sequence length="524" mass="58429">MAKLFVVCRPDGFLPVIAETGDVITPDKLQQDIFKPSEEQLNTMSVNEIKQLYTSLGFKLRKGTRKSEFVRFVLGDWENTMAEARVRFLSPVGVPNKLMFFKSSAGFFKPFLVAGGQVFREEYFQGDMENLELTAPMLHSLTKCQLVRLYSTMEGGVLDAKYTKPEMVARVLSFWNHNITRFQESASDDAEPSAGDASPDLSEGDANSASSDLSEDATIGILDIMDFNEEDWLTTPAGKAYLNSPACFDDMLTVRVFDYVGERFLFSVVTDRDVTGQGLKRSIIDHIAFIQSTKESSDEEPILGPDDFKLSRKARFQDIQSDDELVDGNTFYICLKLRGGAPRTKKQEAKSKVKYMSVLEKKKVRDANLQNMKPCEITSTPAFVESNRIMANTWAHGEKDAVSAFQELINHLDIDQLKCAQSSIASNMGGDNNFKLGKLSEVLFGGNIDKVKDVRDVASSFMDCASLTTNALFEMAVNQDDKFDITSLRNMIDKMLVRKEGFQSGYMSAVSQSKAPLPAQDVAM</sequence>
<dbReference type="EMBL" id="CAUJNA010003483">
    <property type="protein sequence ID" value="CAJ1403168.1"/>
    <property type="molecule type" value="Genomic_DNA"/>
</dbReference>
<comment type="caution">
    <text evidence="2">The sequence shown here is derived from an EMBL/GenBank/DDBJ whole genome shotgun (WGS) entry which is preliminary data.</text>
</comment>
<reference evidence="2" key="1">
    <citation type="submission" date="2023-08" db="EMBL/GenBank/DDBJ databases">
        <authorList>
            <person name="Chen Y."/>
            <person name="Shah S."/>
            <person name="Dougan E. K."/>
            <person name="Thang M."/>
            <person name="Chan C."/>
        </authorList>
    </citation>
    <scope>NUCLEOTIDE SEQUENCE</scope>
</reference>
<gene>
    <name evidence="2" type="ORF">EVOR1521_LOCUS25905</name>
</gene>
<accession>A0AA36JDT9</accession>
<dbReference type="Proteomes" id="UP001178507">
    <property type="component" value="Unassembled WGS sequence"/>
</dbReference>
<proteinExistence type="predicted"/>
<protein>
    <submittedName>
        <fullName evidence="2">Uncharacterized protein</fullName>
    </submittedName>
</protein>